<reference evidence="2" key="1">
    <citation type="submission" date="2023-04" db="EMBL/GenBank/DDBJ databases">
        <authorList>
            <person name="Vijverberg K."/>
            <person name="Xiong W."/>
            <person name="Schranz E."/>
        </authorList>
    </citation>
    <scope>NUCLEOTIDE SEQUENCE</scope>
</reference>
<protein>
    <submittedName>
        <fullName evidence="2">Uncharacterized protein</fullName>
    </submittedName>
</protein>
<gene>
    <name evidence="2" type="ORF">LSALG_LOCUS25542</name>
</gene>
<dbReference type="AlphaFoldDB" id="A0AA36E7L6"/>
<feature type="compositionally biased region" description="Basic residues" evidence="1">
    <location>
        <begin position="143"/>
        <end position="158"/>
    </location>
</feature>
<accession>A0AA36E7L6</accession>
<feature type="region of interest" description="Disordered" evidence="1">
    <location>
        <begin position="143"/>
        <end position="168"/>
    </location>
</feature>
<name>A0AA36E7L6_LACSI</name>
<evidence type="ECO:0000313" key="3">
    <source>
        <dbReference type="Proteomes" id="UP001177003"/>
    </source>
</evidence>
<dbReference type="EMBL" id="OX465081">
    <property type="protein sequence ID" value="CAI9286106.1"/>
    <property type="molecule type" value="Genomic_DNA"/>
</dbReference>
<evidence type="ECO:0000313" key="2">
    <source>
        <dbReference type="EMBL" id="CAI9286106.1"/>
    </source>
</evidence>
<keyword evidence="3" id="KW-1185">Reference proteome</keyword>
<organism evidence="2 3">
    <name type="scientific">Lactuca saligna</name>
    <name type="common">Willowleaf lettuce</name>
    <dbReference type="NCBI Taxonomy" id="75948"/>
    <lineage>
        <taxon>Eukaryota</taxon>
        <taxon>Viridiplantae</taxon>
        <taxon>Streptophyta</taxon>
        <taxon>Embryophyta</taxon>
        <taxon>Tracheophyta</taxon>
        <taxon>Spermatophyta</taxon>
        <taxon>Magnoliopsida</taxon>
        <taxon>eudicotyledons</taxon>
        <taxon>Gunneridae</taxon>
        <taxon>Pentapetalae</taxon>
        <taxon>asterids</taxon>
        <taxon>campanulids</taxon>
        <taxon>Asterales</taxon>
        <taxon>Asteraceae</taxon>
        <taxon>Cichorioideae</taxon>
        <taxon>Cichorieae</taxon>
        <taxon>Lactucinae</taxon>
        <taxon>Lactuca</taxon>
    </lineage>
</organism>
<evidence type="ECO:0000256" key="1">
    <source>
        <dbReference type="SAM" id="MobiDB-lite"/>
    </source>
</evidence>
<proteinExistence type="predicted"/>
<dbReference type="Proteomes" id="UP001177003">
    <property type="component" value="Chromosome 5"/>
</dbReference>
<sequence>MLTGDEVSELVEDDDTDSHISDIMEYEHEPDEEVHTFDKTVDDEFLNKLCGEPILNSNQEEVNDDDDEVSDEDDEVVLPVFDENQEWDKMVPGLGMKFSNPLELKLCLTNFAIKNGYDLWYTIRPLNCSSMWPEVDYTKPFPPKKRRLPGRPTMKRKRPNDVPSTSGKVDVQADLEDELEVEHTVMFVSESDSDFESESDVEANIEVEATIGVVPEMEVNIEVPKVDVEANIKVPKVDVEANIEVPKVDANIKVRLVQDNIEEEIQYEVEHEIQVNIQDNVEQEIQNNA</sequence>